<name>A0A8S5V391_9CAUD</name>
<evidence type="ECO:0000256" key="1">
    <source>
        <dbReference type="SAM" id="MobiDB-lite"/>
    </source>
</evidence>
<reference evidence="2" key="1">
    <citation type="journal article" date="2021" name="Proc. Natl. Acad. Sci. U.S.A.">
        <title>A Catalog of Tens of Thousands of Viruses from Human Metagenomes Reveals Hidden Associations with Chronic Diseases.</title>
        <authorList>
            <person name="Tisza M.J."/>
            <person name="Buck C.B."/>
        </authorList>
    </citation>
    <scope>NUCLEOTIDE SEQUENCE</scope>
    <source>
        <strain evidence="2">Ct6YY1</strain>
    </source>
</reference>
<accession>A0A8S5V391</accession>
<organism evidence="2">
    <name type="scientific">Siphoviridae sp. ct6YY1</name>
    <dbReference type="NCBI Taxonomy" id="2825343"/>
    <lineage>
        <taxon>Viruses</taxon>
        <taxon>Duplodnaviria</taxon>
        <taxon>Heunggongvirae</taxon>
        <taxon>Uroviricota</taxon>
        <taxon>Caudoviricetes</taxon>
    </lineage>
</organism>
<evidence type="ECO:0000313" key="2">
    <source>
        <dbReference type="EMBL" id="DAG01083.1"/>
    </source>
</evidence>
<feature type="region of interest" description="Disordered" evidence="1">
    <location>
        <begin position="1"/>
        <end position="21"/>
    </location>
</feature>
<dbReference type="EMBL" id="BK016186">
    <property type="protein sequence ID" value="DAG01083.1"/>
    <property type="molecule type" value="Genomic_DNA"/>
</dbReference>
<protein>
    <submittedName>
        <fullName evidence="2">Uncharacterized protein</fullName>
    </submittedName>
</protein>
<proteinExistence type="predicted"/>
<sequence>MPLFAPESTYPTKDQKKRALNRAQSEAFDWMTDHGDAFPEMRDLYQQIHDQADKERENL</sequence>